<dbReference type="InterPro" id="IPR004875">
    <property type="entry name" value="DDE_SF_endonuclease_dom"/>
</dbReference>
<evidence type="ECO:0000313" key="4">
    <source>
        <dbReference type="Proteomes" id="UP001431783"/>
    </source>
</evidence>
<reference evidence="3 4" key="1">
    <citation type="submission" date="2023-03" db="EMBL/GenBank/DDBJ databases">
        <title>Genome insight into feeding habits of ladybird beetles.</title>
        <authorList>
            <person name="Li H.-S."/>
            <person name="Huang Y.-H."/>
            <person name="Pang H."/>
        </authorList>
    </citation>
    <scope>NUCLEOTIDE SEQUENCE [LARGE SCALE GENOMIC DNA]</scope>
    <source>
        <strain evidence="3">SYSU_2023b</strain>
        <tissue evidence="3">Whole body</tissue>
    </source>
</reference>
<evidence type="ECO:0000259" key="2">
    <source>
        <dbReference type="Pfam" id="PF03184"/>
    </source>
</evidence>
<feature type="region of interest" description="Disordered" evidence="1">
    <location>
        <begin position="151"/>
        <end position="213"/>
    </location>
</feature>
<feature type="domain" description="DDE-1" evidence="2">
    <location>
        <begin position="12"/>
        <end position="67"/>
    </location>
</feature>
<organism evidence="3 4">
    <name type="scientific">Henosepilachna vigintioctopunctata</name>
    <dbReference type="NCBI Taxonomy" id="420089"/>
    <lineage>
        <taxon>Eukaryota</taxon>
        <taxon>Metazoa</taxon>
        <taxon>Ecdysozoa</taxon>
        <taxon>Arthropoda</taxon>
        <taxon>Hexapoda</taxon>
        <taxon>Insecta</taxon>
        <taxon>Pterygota</taxon>
        <taxon>Neoptera</taxon>
        <taxon>Endopterygota</taxon>
        <taxon>Coleoptera</taxon>
        <taxon>Polyphaga</taxon>
        <taxon>Cucujiformia</taxon>
        <taxon>Coccinelloidea</taxon>
        <taxon>Coccinellidae</taxon>
        <taxon>Epilachninae</taxon>
        <taxon>Epilachnini</taxon>
        <taxon>Henosepilachna</taxon>
    </lineage>
</organism>
<evidence type="ECO:0000256" key="1">
    <source>
        <dbReference type="SAM" id="MobiDB-lite"/>
    </source>
</evidence>
<feature type="compositionally biased region" description="Basic and acidic residues" evidence="1">
    <location>
        <begin position="174"/>
        <end position="196"/>
    </location>
</feature>
<proteinExistence type="predicted"/>
<dbReference type="Pfam" id="PF03184">
    <property type="entry name" value="DDE_1"/>
    <property type="match status" value="1"/>
</dbReference>
<dbReference type="AlphaFoldDB" id="A0AAW1TX45"/>
<dbReference type="GO" id="GO:0003676">
    <property type="term" value="F:nucleic acid binding"/>
    <property type="evidence" value="ECO:0007669"/>
    <property type="project" value="InterPro"/>
</dbReference>
<comment type="caution">
    <text evidence="3">The sequence shown here is derived from an EMBL/GenBank/DDBJ whole genome shotgun (WGS) entry which is preliminary data.</text>
</comment>
<accession>A0AAW1TX45</accession>
<sequence length="213" mass="24497">MNANLLRGDIGDSGWIIENLFVDWLHHFISFAKPTLEEPILLILDNHESHVNLACYQLCRQNGIILMSLALFTKAFNRISNIEKTANGFHVPSIWPIDTTKFDEKFVDAATLSFENLSNLQRAQRPAIPLVMLNESIPLKYIVNDPILPQQKRTKKEDKEQIKESEKTASTNKGKKEMKNLRGFENENFKKDEQKRNVPCKKKKANEGTMTDK</sequence>
<dbReference type="EMBL" id="JARQZJ010000035">
    <property type="protein sequence ID" value="KAK9876162.1"/>
    <property type="molecule type" value="Genomic_DNA"/>
</dbReference>
<name>A0AAW1TX45_9CUCU</name>
<feature type="compositionally biased region" description="Basic and acidic residues" evidence="1">
    <location>
        <begin position="155"/>
        <end position="167"/>
    </location>
</feature>
<evidence type="ECO:0000313" key="3">
    <source>
        <dbReference type="EMBL" id="KAK9876162.1"/>
    </source>
</evidence>
<gene>
    <name evidence="3" type="ORF">WA026_011278</name>
</gene>
<dbReference type="Proteomes" id="UP001431783">
    <property type="component" value="Unassembled WGS sequence"/>
</dbReference>
<keyword evidence="4" id="KW-1185">Reference proteome</keyword>
<protein>
    <recommendedName>
        <fullName evidence="2">DDE-1 domain-containing protein</fullName>
    </recommendedName>
</protein>